<feature type="domain" description="Peptidase M48" evidence="11">
    <location>
        <begin position="202"/>
        <end position="354"/>
    </location>
</feature>
<protein>
    <recommendedName>
        <fullName evidence="7">Metalloendopeptidase OMA1, mitochondrial</fullName>
    </recommendedName>
    <alternativeName>
        <fullName evidence="8">Overlapping with the m-AAA protease 1 homolog</fullName>
    </alternativeName>
</protein>
<evidence type="ECO:0000259" key="11">
    <source>
        <dbReference type="Pfam" id="PF01435"/>
    </source>
</evidence>
<dbReference type="InterPro" id="IPR051156">
    <property type="entry name" value="Mito/Outer_Membr_Metalloprot"/>
</dbReference>
<keyword evidence="5 9" id="KW-0482">Metalloprotease</keyword>
<name>A0ABP1NZL5_XYLVO</name>
<evidence type="ECO:0000256" key="8">
    <source>
        <dbReference type="ARBA" id="ARBA00042978"/>
    </source>
</evidence>
<dbReference type="InterPro" id="IPR001915">
    <property type="entry name" value="Peptidase_M48"/>
</dbReference>
<evidence type="ECO:0000256" key="9">
    <source>
        <dbReference type="RuleBase" id="RU003983"/>
    </source>
</evidence>
<keyword evidence="10" id="KW-0812">Transmembrane</keyword>
<evidence type="ECO:0000256" key="3">
    <source>
        <dbReference type="ARBA" id="ARBA00022801"/>
    </source>
</evidence>
<evidence type="ECO:0000256" key="7">
    <source>
        <dbReference type="ARBA" id="ARBA00040360"/>
    </source>
</evidence>
<comment type="cofactor">
    <cofactor evidence="9">
        <name>Zn(2+)</name>
        <dbReference type="ChEBI" id="CHEBI:29105"/>
    </cofactor>
    <text evidence="9">Binds 1 zinc ion per subunit.</text>
</comment>
<evidence type="ECO:0000313" key="13">
    <source>
        <dbReference type="Proteomes" id="UP001642520"/>
    </source>
</evidence>
<dbReference type="PANTHER" id="PTHR22726:SF1">
    <property type="entry name" value="METALLOENDOPEPTIDASE OMA1, MITOCHONDRIAL"/>
    <property type="match status" value="1"/>
</dbReference>
<evidence type="ECO:0000313" key="12">
    <source>
        <dbReference type="EMBL" id="CAL7946481.1"/>
    </source>
</evidence>
<dbReference type="PANTHER" id="PTHR22726">
    <property type="entry name" value="METALLOENDOPEPTIDASE OMA1"/>
    <property type="match status" value="1"/>
</dbReference>
<keyword evidence="10" id="KW-0472">Membrane</keyword>
<gene>
    <name evidence="12" type="ORF">XYLVIOL_LOCUS7797</name>
</gene>
<evidence type="ECO:0000256" key="1">
    <source>
        <dbReference type="ARBA" id="ARBA00022670"/>
    </source>
</evidence>
<keyword evidence="2" id="KW-0479">Metal-binding</keyword>
<evidence type="ECO:0000256" key="4">
    <source>
        <dbReference type="ARBA" id="ARBA00022833"/>
    </source>
</evidence>
<sequence>MYSKYLQCRTVICRRKNVLYSTITETFLSQYKGSVRKWEFLKLQRSNFHTTQRLHYPTSVILCFGTSLCGLYIRKWWLRQTPIRQEKLINWYRKRRHILNGTLGFMSLILFIYCLTCFERDPIVKKSRLILFNQTQQIENAKILYNLLVRNEDNVVPLSDPMYARVGRILKKLSNSNQEIFKDYHWNVTIIYRMFDILTVPNVLILPNKNIIILSDIFNFITSDDQLAFILAHEMAHEILLHTTETISWGIMCDIATLLITFLFWLLYEKRRAAILCSGMYILSSSTYAWYKRRCETEADEVGFQLAIKSCIDPREVVVFWEIIKTLEKLSARKNFHIPIFMHHPSSEQRKRKIIEMMPAALELRRKAKCPELPVWDPKDYLPYYRKVIEKLIRKRLKILGMQL</sequence>
<dbReference type="Proteomes" id="UP001642520">
    <property type="component" value="Unassembled WGS sequence"/>
</dbReference>
<feature type="transmembrane region" description="Helical" evidence="10">
    <location>
        <begin position="97"/>
        <end position="118"/>
    </location>
</feature>
<proteinExistence type="inferred from homology"/>
<accession>A0ABP1NZL5</accession>
<evidence type="ECO:0000256" key="5">
    <source>
        <dbReference type="ARBA" id="ARBA00023049"/>
    </source>
</evidence>
<dbReference type="Pfam" id="PF01435">
    <property type="entry name" value="Peptidase_M48"/>
    <property type="match status" value="1"/>
</dbReference>
<dbReference type="CDD" id="cd07331">
    <property type="entry name" value="M48C_Oma1_like"/>
    <property type="match status" value="1"/>
</dbReference>
<keyword evidence="1 9" id="KW-0645">Protease</keyword>
<comment type="caution">
    <text evidence="12">The sequence shown here is derived from an EMBL/GenBank/DDBJ whole genome shotgun (WGS) entry which is preliminary data.</text>
</comment>
<keyword evidence="13" id="KW-1185">Reference proteome</keyword>
<keyword evidence="10" id="KW-1133">Transmembrane helix</keyword>
<dbReference type="EMBL" id="CAXAJV020001294">
    <property type="protein sequence ID" value="CAL7946481.1"/>
    <property type="molecule type" value="Genomic_DNA"/>
</dbReference>
<keyword evidence="3 9" id="KW-0378">Hydrolase</keyword>
<evidence type="ECO:0000256" key="6">
    <source>
        <dbReference type="ARBA" id="ARBA00038233"/>
    </source>
</evidence>
<organism evidence="12 13">
    <name type="scientific">Xylocopa violacea</name>
    <name type="common">Violet carpenter bee</name>
    <name type="synonym">Apis violacea</name>
    <dbReference type="NCBI Taxonomy" id="135666"/>
    <lineage>
        <taxon>Eukaryota</taxon>
        <taxon>Metazoa</taxon>
        <taxon>Ecdysozoa</taxon>
        <taxon>Arthropoda</taxon>
        <taxon>Hexapoda</taxon>
        <taxon>Insecta</taxon>
        <taxon>Pterygota</taxon>
        <taxon>Neoptera</taxon>
        <taxon>Endopterygota</taxon>
        <taxon>Hymenoptera</taxon>
        <taxon>Apocrita</taxon>
        <taxon>Aculeata</taxon>
        <taxon>Apoidea</taxon>
        <taxon>Anthophila</taxon>
        <taxon>Apidae</taxon>
        <taxon>Xylocopa</taxon>
        <taxon>Xylocopa</taxon>
    </lineage>
</organism>
<evidence type="ECO:0000256" key="10">
    <source>
        <dbReference type="SAM" id="Phobius"/>
    </source>
</evidence>
<keyword evidence="4 9" id="KW-0862">Zinc</keyword>
<comment type="similarity">
    <text evidence="6 9">Belongs to the peptidase M48 family.</text>
</comment>
<feature type="transmembrane region" description="Helical" evidence="10">
    <location>
        <begin position="247"/>
        <end position="267"/>
    </location>
</feature>
<reference evidence="12 13" key="1">
    <citation type="submission" date="2024-08" db="EMBL/GenBank/DDBJ databases">
        <authorList>
            <person name="Will J Nash"/>
            <person name="Angela Man"/>
            <person name="Seanna McTaggart"/>
            <person name="Kendall Baker"/>
            <person name="Tom Barker"/>
            <person name="Leah Catchpole"/>
            <person name="Alex Durrant"/>
            <person name="Karim Gharbi"/>
            <person name="Naomi Irish"/>
            <person name="Gemy Kaithakottil"/>
            <person name="Debby Ku"/>
            <person name="Aaliyah Providence"/>
            <person name="Felix Shaw"/>
            <person name="David Swarbreck"/>
            <person name="Chris Watkins"/>
            <person name="Ann M. McCartney"/>
            <person name="Giulio Formenti"/>
            <person name="Alice Mouton"/>
            <person name="Noel Vella"/>
            <person name="Bjorn M von Reumont"/>
            <person name="Adriana Vella"/>
            <person name="Wilfried Haerty"/>
        </authorList>
    </citation>
    <scope>NUCLEOTIDE SEQUENCE [LARGE SCALE GENOMIC DNA]</scope>
</reference>
<evidence type="ECO:0000256" key="2">
    <source>
        <dbReference type="ARBA" id="ARBA00022723"/>
    </source>
</evidence>